<keyword evidence="5 7" id="KW-1133">Transmembrane helix</keyword>
<sequence length="335" mass="35556">MHIPDNYLSPQTCAVLAAAAIPVIGLALKKVKYQVSEKKETVPMLGISASLSFLMMMFNVPIPGGTTAHAVGATLLAILIGPYAASLAVTIALIMQAFLFGDGGILALGANIFNMAIIMPFVGYGLYRLFQKAHHPKVGVVVGAYLGINAAALMAGIELGLQPLVAHNAAGQPLYAPYPLHIAIPAMLFAHLLVAGWVEAGFTLAVYQFICRVAPNELFVAPRQTVDPQTSRRLHRALYSFIGLLIVLSPIGLLASGTAWGEWSASELVTQLKHDHLGHSLPSGMAHGLNFNALFSDYTVAGVPLSLGYILSAVTAVIVFYLIGKLVMNHYSTQS</sequence>
<dbReference type="EMBL" id="CP022474">
    <property type="protein sequence ID" value="ASN60317.1"/>
    <property type="molecule type" value="Genomic_DNA"/>
</dbReference>
<organism evidence="9 10">
    <name type="scientific">Latilactobacillus curvatus</name>
    <name type="common">Lactobacillus curvatus</name>
    <dbReference type="NCBI Taxonomy" id="28038"/>
    <lineage>
        <taxon>Bacteria</taxon>
        <taxon>Bacillati</taxon>
        <taxon>Bacillota</taxon>
        <taxon>Bacilli</taxon>
        <taxon>Lactobacillales</taxon>
        <taxon>Lactobacillaceae</taxon>
        <taxon>Latilactobacillus</taxon>
    </lineage>
</organism>
<dbReference type="InterPro" id="IPR025937">
    <property type="entry name" value="PDGLE_dom"/>
</dbReference>
<feature type="domain" description="PDGLE" evidence="8">
    <location>
        <begin position="239"/>
        <end position="327"/>
    </location>
</feature>
<accession>A0AAC9Y188</accession>
<dbReference type="NCBIfam" id="NF005598">
    <property type="entry name" value="PRK07331.1"/>
    <property type="match status" value="1"/>
</dbReference>
<dbReference type="Gene3D" id="1.10.1760.20">
    <property type="match status" value="1"/>
</dbReference>
<dbReference type="Pfam" id="PF01891">
    <property type="entry name" value="CbiM"/>
    <property type="match status" value="1"/>
</dbReference>
<gene>
    <name evidence="9" type="ORF">CG419_06525</name>
</gene>
<dbReference type="InterPro" id="IPR002751">
    <property type="entry name" value="CbiM/NikMN"/>
</dbReference>
<feature type="transmembrane region" description="Helical" evidence="7">
    <location>
        <begin position="41"/>
        <end position="62"/>
    </location>
</feature>
<evidence type="ECO:0000256" key="3">
    <source>
        <dbReference type="ARBA" id="ARBA00022475"/>
    </source>
</evidence>
<feature type="transmembrane region" description="Helical" evidence="7">
    <location>
        <begin position="238"/>
        <end position="260"/>
    </location>
</feature>
<dbReference type="PANTHER" id="PTHR34229:SF1">
    <property type="entry name" value="METAL TRANSPORT PROTEIN HI_1621-RELATED"/>
    <property type="match status" value="1"/>
</dbReference>
<comment type="subcellular location">
    <subcellularLocation>
        <location evidence="1">Cell membrane</location>
        <topology evidence="1">Multi-pass membrane protein</topology>
    </subcellularLocation>
</comment>
<evidence type="ECO:0000256" key="2">
    <source>
        <dbReference type="ARBA" id="ARBA00022448"/>
    </source>
</evidence>
<evidence type="ECO:0000256" key="6">
    <source>
        <dbReference type="ARBA" id="ARBA00023136"/>
    </source>
</evidence>
<keyword evidence="6 7" id="KW-0472">Membrane</keyword>
<feature type="transmembrane region" description="Helical" evidence="7">
    <location>
        <begin position="298"/>
        <end position="323"/>
    </location>
</feature>
<evidence type="ECO:0000256" key="7">
    <source>
        <dbReference type="SAM" id="Phobius"/>
    </source>
</evidence>
<dbReference type="GO" id="GO:0000041">
    <property type="term" value="P:transition metal ion transport"/>
    <property type="evidence" value="ECO:0007669"/>
    <property type="project" value="InterPro"/>
</dbReference>
<feature type="transmembrane region" description="Helical" evidence="7">
    <location>
        <begin position="182"/>
        <end position="207"/>
    </location>
</feature>
<dbReference type="PANTHER" id="PTHR34229">
    <property type="entry name" value="METAL TRANSPORT PROTEIN HI_1621-RELATED"/>
    <property type="match status" value="1"/>
</dbReference>
<keyword evidence="4 7" id="KW-0812">Transmembrane</keyword>
<name>A0AAC9Y188_LATCU</name>
<feature type="transmembrane region" description="Helical" evidence="7">
    <location>
        <begin position="139"/>
        <end position="162"/>
    </location>
</feature>
<reference evidence="9 10" key="1">
    <citation type="submission" date="2017-07" db="EMBL/GenBank/DDBJ databases">
        <title>Lactobacillus curvatus MRS6 whole genome.</title>
        <authorList>
            <person name="Jans C."/>
            <person name="Lagler S."/>
            <person name="Lacroix C."/>
            <person name="Meile L."/>
            <person name="Stevens M.J.A."/>
        </authorList>
    </citation>
    <scope>NUCLEOTIDE SEQUENCE [LARGE SCALE GENOMIC DNA]</scope>
    <source>
        <strain evidence="9 10">MRS6</strain>
    </source>
</reference>
<feature type="transmembrane region" description="Helical" evidence="7">
    <location>
        <begin position="105"/>
        <end position="127"/>
    </location>
</feature>
<keyword evidence="3" id="KW-1003">Cell membrane</keyword>
<evidence type="ECO:0000256" key="4">
    <source>
        <dbReference type="ARBA" id="ARBA00022692"/>
    </source>
</evidence>
<dbReference type="RefSeq" id="WP_089556830.1">
    <property type="nucleotide sequence ID" value="NZ_CP022474.1"/>
</dbReference>
<evidence type="ECO:0000313" key="10">
    <source>
        <dbReference type="Proteomes" id="UP000199749"/>
    </source>
</evidence>
<keyword evidence="2" id="KW-0813">Transport</keyword>
<feature type="transmembrane region" description="Helical" evidence="7">
    <location>
        <begin position="12"/>
        <end position="29"/>
    </location>
</feature>
<evidence type="ECO:0000313" key="9">
    <source>
        <dbReference type="EMBL" id="ASN60317.1"/>
    </source>
</evidence>
<dbReference type="GO" id="GO:0005886">
    <property type="term" value="C:plasma membrane"/>
    <property type="evidence" value="ECO:0007669"/>
    <property type="project" value="UniProtKB-SubCell"/>
</dbReference>
<evidence type="ECO:0000259" key="8">
    <source>
        <dbReference type="Pfam" id="PF13190"/>
    </source>
</evidence>
<evidence type="ECO:0000256" key="1">
    <source>
        <dbReference type="ARBA" id="ARBA00004651"/>
    </source>
</evidence>
<dbReference type="NCBIfam" id="NF008873">
    <property type="entry name" value="PRK11909.1"/>
    <property type="match status" value="1"/>
</dbReference>
<evidence type="ECO:0000256" key="5">
    <source>
        <dbReference type="ARBA" id="ARBA00022989"/>
    </source>
</evidence>
<dbReference type="Pfam" id="PF13190">
    <property type="entry name" value="PDGLE"/>
    <property type="match status" value="1"/>
</dbReference>
<protein>
    <submittedName>
        <fullName evidence="9">Cobalamin biosynthesis protein CbiM</fullName>
    </submittedName>
</protein>
<dbReference type="AlphaFoldDB" id="A0AAC9Y188"/>
<proteinExistence type="predicted"/>
<feature type="transmembrane region" description="Helical" evidence="7">
    <location>
        <begin position="74"/>
        <end position="99"/>
    </location>
</feature>
<dbReference type="Proteomes" id="UP000199749">
    <property type="component" value="Chromosome"/>
</dbReference>